<evidence type="ECO:0000256" key="5">
    <source>
        <dbReference type="HAMAP-Rule" id="MF_01925"/>
    </source>
</evidence>
<dbReference type="InterPro" id="IPR029036">
    <property type="entry name" value="P5CR_dimer"/>
</dbReference>
<keyword evidence="5 8" id="KW-0028">Amino-acid biosynthesis</keyword>
<dbReference type="InterPro" id="IPR008927">
    <property type="entry name" value="6-PGluconate_DH-like_C_sf"/>
</dbReference>
<gene>
    <name evidence="5 11" type="primary">proC</name>
    <name evidence="11" type="ORF">GCM10007304_07050</name>
</gene>
<evidence type="ECO:0000256" key="2">
    <source>
        <dbReference type="ARBA" id="ARBA00022857"/>
    </source>
</evidence>
<dbReference type="GO" id="GO:0005737">
    <property type="term" value="C:cytoplasm"/>
    <property type="evidence" value="ECO:0007669"/>
    <property type="project" value="UniProtKB-SubCell"/>
</dbReference>
<dbReference type="InterPro" id="IPR036291">
    <property type="entry name" value="NAD(P)-bd_dom_sf"/>
</dbReference>
<evidence type="ECO:0000256" key="7">
    <source>
        <dbReference type="PIRSR" id="PIRSR000193-1"/>
    </source>
</evidence>
<dbReference type="Pfam" id="PF03807">
    <property type="entry name" value="F420_oxidored"/>
    <property type="match status" value="1"/>
</dbReference>
<dbReference type="PIRSF" id="PIRSF000193">
    <property type="entry name" value="Pyrrol-5-carb_rd"/>
    <property type="match status" value="1"/>
</dbReference>
<evidence type="ECO:0000256" key="8">
    <source>
        <dbReference type="RuleBase" id="RU003903"/>
    </source>
</evidence>
<reference evidence="11" key="2">
    <citation type="submission" date="2020-09" db="EMBL/GenBank/DDBJ databases">
        <authorList>
            <person name="Sun Q."/>
            <person name="Sedlacek I."/>
        </authorList>
    </citation>
    <scope>NUCLEOTIDE SEQUENCE</scope>
    <source>
        <strain evidence="11">CCM 7905</strain>
    </source>
</reference>
<dbReference type="PANTHER" id="PTHR11645">
    <property type="entry name" value="PYRROLINE-5-CARBOXYLATE REDUCTASE"/>
    <property type="match status" value="1"/>
</dbReference>
<feature type="domain" description="Pyrroline-5-carboxylate reductase catalytic N-terminal" evidence="9">
    <location>
        <begin position="2"/>
        <end position="94"/>
    </location>
</feature>
<dbReference type="SUPFAM" id="SSF51735">
    <property type="entry name" value="NAD(P)-binding Rossmann-fold domains"/>
    <property type="match status" value="1"/>
</dbReference>
<dbReference type="InterPro" id="IPR053790">
    <property type="entry name" value="P5CR-like_CS"/>
</dbReference>
<dbReference type="PANTHER" id="PTHR11645:SF0">
    <property type="entry name" value="PYRROLINE-5-CARBOXYLATE REDUCTASE 3"/>
    <property type="match status" value="1"/>
</dbReference>
<keyword evidence="2 5" id="KW-0521">NADP</keyword>
<keyword evidence="5 8" id="KW-0641">Proline biosynthesis</keyword>
<evidence type="ECO:0000256" key="6">
    <source>
        <dbReference type="NCBIfam" id="TIGR00112"/>
    </source>
</evidence>
<sequence>MIGGGRIGEALIAGLVEAGFAPKDLVVAEKSPTRAAEIAKEFGVATRSIADSVEGADVIVVAVKPSDVDAVVTQIAAGEIDGEQEQIIVSLAAGIPTSRFEPKLPAGMAVVRVMPNTPMLVGEAMSVMSPGRHARPEHLDVVRKILGTVGKVAEVPESQIDAVTAVSGSGPAYFFLVAEAMIDAAVGLGLTRATATELVNQTMTGAAAMLDRSGETPTELRAAVTSPGGTTAAAVSELERNGLRAAFLDALDAAKKRSVDLGRAHE</sequence>
<dbReference type="InterPro" id="IPR000304">
    <property type="entry name" value="Pyrroline-COOH_reductase"/>
</dbReference>
<evidence type="ECO:0000256" key="3">
    <source>
        <dbReference type="ARBA" id="ARBA00023002"/>
    </source>
</evidence>
<reference evidence="11" key="1">
    <citation type="journal article" date="2014" name="Int. J. Syst. Evol. Microbiol.">
        <title>Complete genome sequence of Corynebacterium casei LMG S-19264T (=DSM 44701T), isolated from a smear-ripened cheese.</title>
        <authorList>
            <consortium name="US DOE Joint Genome Institute (JGI-PGF)"/>
            <person name="Walter F."/>
            <person name="Albersmeier A."/>
            <person name="Kalinowski J."/>
            <person name="Ruckert C."/>
        </authorList>
    </citation>
    <scope>NUCLEOTIDE SEQUENCE</scope>
    <source>
        <strain evidence="11">CCM 7905</strain>
    </source>
</reference>
<comment type="similarity">
    <text evidence="1 5 8">Belongs to the pyrroline-5-carboxylate reductase family.</text>
</comment>
<dbReference type="Pfam" id="PF14748">
    <property type="entry name" value="P5CR_dimer"/>
    <property type="match status" value="1"/>
</dbReference>
<comment type="subcellular location">
    <subcellularLocation>
        <location evidence="5">Cytoplasm</location>
    </subcellularLocation>
</comment>
<keyword evidence="5" id="KW-0963">Cytoplasm</keyword>
<accession>A0A917CTQ8</accession>
<dbReference type="InterPro" id="IPR028939">
    <property type="entry name" value="P5C_Rdtase_cat_N"/>
</dbReference>
<comment type="function">
    <text evidence="4 5">Catalyzes the reduction of 1-pyrroline-5-carboxylate (PCA) to L-proline.</text>
</comment>
<dbReference type="SUPFAM" id="SSF48179">
    <property type="entry name" value="6-phosphogluconate dehydrogenase C-terminal domain-like"/>
    <property type="match status" value="1"/>
</dbReference>
<dbReference type="EMBL" id="BMCU01000001">
    <property type="protein sequence ID" value="GGF95783.1"/>
    <property type="molecule type" value="Genomic_DNA"/>
</dbReference>
<dbReference type="Gene3D" id="3.40.50.720">
    <property type="entry name" value="NAD(P)-binding Rossmann-like Domain"/>
    <property type="match status" value="1"/>
</dbReference>
<dbReference type="NCBIfam" id="TIGR00112">
    <property type="entry name" value="proC"/>
    <property type="match status" value="1"/>
</dbReference>
<comment type="catalytic activity">
    <reaction evidence="5 8">
        <text>L-proline + NADP(+) = (S)-1-pyrroline-5-carboxylate + NADPH + 2 H(+)</text>
        <dbReference type="Rhea" id="RHEA:14109"/>
        <dbReference type="ChEBI" id="CHEBI:15378"/>
        <dbReference type="ChEBI" id="CHEBI:17388"/>
        <dbReference type="ChEBI" id="CHEBI:57783"/>
        <dbReference type="ChEBI" id="CHEBI:58349"/>
        <dbReference type="ChEBI" id="CHEBI:60039"/>
        <dbReference type="EC" id="1.5.1.2"/>
    </reaction>
</comment>
<keyword evidence="3 5" id="KW-0560">Oxidoreductase</keyword>
<organism evidence="11 12">
    <name type="scientific">Rhodococcoides trifolii</name>
    <dbReference type="NCBI Taxonomy" id="908250"/>
    <lineage>
        <taxon>Bacteria</taxon>
        <taxon>Bacillati</taxon>
        <taxon>Actinomycetota</taxon>
        <taxon>Actinomycetes</taxon>
        <taxon>Mycobacteriales</taxon>
        <taxon>Nocardiaceae</taxon>
        <taxon>Rhodococcoides</taxon>
    </lineage>
</organism>
<evidence type="ECO:0000256" key="4">
    <source>
        <dbReference type="ARBA" id="ARBA00058118"/>
    </source>
</evidence>
<evidence type="ECO:0000313" key="12">
    <source>
        <dbReference type="Proteomes" id="UP000654257"/>
    </source>
</evidence>
<dbReference type="FunFam" id="1.10.3730.10:FF:000001">
    <property type="entry name" value="Pyrroline-5-carboxylate reductase"/>
    <property type="match status" value="1"/>
</dbReference>
<dbReference type="GO" id="GO:0055129">
    <property type="term" value="P:L-proline biosynthetic process"/>
    <property type="evidence" value="ECO:0007669"/>
    <property type="project" value="UniProtKB-UniRule"/>
</dbReference>
<dbReference type="AlphaFoldDB" id="A0A917CTQ8"/>
<evidence type="ECO:0000313" key="11">
    <source>
        <dbReference type="EMBL" id="GGF95783.1"/>
    </source>
</evidence>
<evidence type="ECO:0000259" key="10">
    <source>
        <dbReference type="Pfam" id="PF14748"/>
    </source>
</evidence>
<comment type="catalytic activity">
    <reaction evidence="5">
        <text>L-proline + NAD(+) = (S)-1-pyrroline-5-carboxylate + NADH + 2 H(+)</text>
        <dbReference type="Rhea" id="RHEA:14105"/>
        <dbReference type="ChEBI" id="CHEBI:15378"/>
        <dbReference type="ChEBI" id="CHEBI:17388"/>
        <dbReference type="ChEBI" id="CHEBI:57540"/>
        <dbReference type="ChEBI" id="CHEBI:57945"/>
        <dbReference type="ChEBI" id="CHEBI:60039"/>
        <dbReference type="EC" id="1.5.1.2"/>
    </reaction>
</comment>
<feature type="domain" description="Pyrroline-5-carboxylate reductase dimerisation" evidence="10">
    <location>
        <begin position="157"/>
        <end position="259"/>
    </location>
</feature>
<evidence type="ECO:0000259" key="9">
    <source>
        <dbReference type="Pfam" id="PF03807"/>
    </source>
</evidence>
<feature type="binding site" evidence="7">
    <location>
        <begin position="62"/>
        <end position="65"/>
    </location>
    <ligand>
        <name>NADP(+)</name>
        <dbReference type="ChEBI" id="CHEBI:58349"/>
    </ligand>
</feature>
<dbReference type="PROSITE" id="PS00521">
    <property type="entry name" value="P5CR"/>
    <property type="match status" value="1"/>
</dbReference>
<dbReference type="EC" id="1.5.1.2" evidence="5 6"/>
<dbReference type="GO" id="GO:0004735">
    <property type="term" value="F:pyrroline-5-carboxylate reductase activity"/>
    <property type="evidence" value="ECO:0007669"/>
    <property type="project" value="UniProtKB-UniRule"/>
</dbReference>
<comment type="pathway">
    <text evidence="5 8">Amino-acid biosynthesis; L-proline biosynthesis; L-proline from L-glutamate 5-semialdehyde: step 1/1.</text>
</comment>
<keyword evidence="12" id="KW-1185">Reference proteome</keyword>
<dbReference type="Proteomes" id="UP000654257">
    <property type="component" value="Unassembled WGS sequence"/>
</dbReference>
<protein>
    <recommendedName>
        <fullName evidence="5 6">Pyrroline-5-carboxylate reductase</fullName>
        <shortName evidence="5">P5C reductase</shortName>
        <shortName evidence="5">P5CR</shortName>
        <ecNumber evidence="5 6">1.5.1.2</ecNumber>
    </recommendedName>
    <alternativeName>
        <fullName evidence="5">PCA reductase</fullName>
    </alternativeName>
</protein>
<dbReference type="Gene3D" id="1.10.3730.10">
    <property type="entry name" value="ProC C-terminal domain-like"/>
    <property type="match status" value="1"/>
</dbReference>
<comment type="caution">
    <text evidence="11">The sequence shown here is derived from an EMBL/GenBank/DDBJ whole genome shotgun (WGS) entry which is preliminary data.</text>
</comment>
<dbReference type="HAMAP" id="MF_01925">
    <property type="entry name" value="P5C_reductase"/>
    <property type="match status" value="1"/>
</dbReference>
<proteinExistence type="inferred from homology"/>
<evidence type="ECO:0000256" key="1">
    <source>
        <dbReference type="ARBA" id="ARBA00005525"/>
    </source>
</evidence>
<name>A0A917CTQ8_9NOCA</name>